<sequence>MSQQERVYKDPDINMETEHYWEGAKNGKLLMKKCNSCGKTHFYPRAICPVCSSNDTEWYEASGKGKIYSYSIMRRSEIPYVMAYVTLDEGVTMMSNIVESDFDDIKIGKAVEVTFRKTEGNQSLPVFRLSK</sequence>
<dbReference type="InterPro" id="IPR002878">
    <property type="entry name" value="ChsH2_C"/>
</dbReference>
<name>A0A6L8WC67_9PROT</name>
<proteinExistence type="predicted"/>
<dbReference type="SUPFAM" id="SSF50249">
    <property type="entry name" value="Nucleic acid-binding proteins"/>
    <property type="match status" value="1"/>
</dbReference>
<dbReference type="EMBL" id="WTUW01000009">
    <property type="protein sequence ID" value="MZR32354.1"/>
    <property type="molecule type" value="Genomic_DNA"/>
</dbReference>
<dbReference type="GO" id="GO:0003677">
    <property type="term" value="F:DNA binding"/>
    <property type="evidence" value="ECO:0007669"/>
    <property type="project" value="UniProtKB-KW"/>
</dbReference>
<feature type="domain" description="ChsH2 rubredoxin-like zinc ribbon" evidence="2">
    <location>
        <begin position="21"/>
        <end position="54"/>
    </location>
</feature>
<dbReference type="Gene3D" id="6.10.30.10">
    <property type="match status" value="1"/>
</dbReference>
<dbReference type="InterPro" id="IPR052513">
    <property type="entry name" value="Thioester_dehydratase-like"/>
</dbReference>
<dbReference type="Pfam" id="PF01796">
    <property type="entry name" value="OB_ChsH2_C"/>
    <property type="match status" value="1"/>
</dbReference>
<evidence type="ECO:0000259" key="1">
    <source>
        <dbReference type="Pfam" id="PF01796"/>
    </source>
</evidence>
<keyword evidence="3" id="KW-0238">DNA-binding</keyword>
<dbReference type="PANTHER" id="PTHR34075">
    <property type="entry name" value="BLR3430 PROTEIN"/>
    <property type="match status" value="1"/>
</dbReference>
<organism evidence="3 4">
    <name type="scientific">Sneathiella litorea</name>
    <dbReference type="NCBI Taxonomy" id="2606216"/>
    <lineage>
        <taxon>Bacteria</taxon>
        <taxon>Pseudomonadati</taxon>
        <taxon>Pseudomonadota</taxon>
        <taxon>Alphaproteobacteria</taxon>
        <taxon>Sneathiellales</taxon>
        <taxon>Sneathiellaceae</taxon>
        <taxon>Sneathiella</taxon>
    </lineage>
</organism>
<dbReference type="InterPro" id="IPR012340">
    <property type="entry name" value="NA-bd_OB-fold"/>
</dbReference>
<dbReference type="Proteomes" id="UP000476030">
    <property type="component" value="Unassembled WGS sequence"/>
</dbReference>
<accession>A0A6L8WC67</accession>
<dbReference type="Pfam" id="PF12172">
    <property type="entry name" value="zf-ChsH2"/>
    <property type="match status" value="1"/>
</dbReference>
<dbReference type="PANTHER" id="PTHR34075:SF5">
    <property type="entry name" value="BLR3430 PROTEIN"/>
    <property type="match status" value="1"/>
</dbReference>
<dbReference type="AlphaFoldDB" id="A0A6L8WC67"/>
<dbReference type="InterPro" id="IPR022002">
    <property type="entry name" value="ChsH2_Znr"/>
</dbReference>
<comment type="caution">
    <text evidence="3">The sequence shown here is derived from an EMBL/GenBank/DDBJ whole genome shotgun (WGS) entry which is preliminary data.</text>
</comment>
<gene>
    <name evidence="3" type="ORF">GQE98_17070</name>
</gene>
<feature type="domain" description="ChsH2 C-terminal OB-fold" evidence="1">
    <location>
        <begin position="58"/>
        <end position="116"/>
    </location>
</feature>
<evidence type="ECO:0000313" key="3">
    <source>
        <dbReference type="EMBL" id="MZR32354.1"/>
    </source>
</evidence>
<dbReference type="RefSeq" id="WP_161317011.1">
    <property type="nucleotide sequence ID" value="NZ_WTUW01000009.1"/>
</dbReference>
<protein>
    <submittedName>
        <fullName evidence="3">DNA-binding protein</fullName>
    </submittedName>
</protein>
<evidence type="ECO:0000259" key="2">
    <source>
        <dbReference type="Pfam" id="PF12172"/>
    </source>
</evidence>
<reference evidence="3 4" key="1">
    <citation type="submission" date="2019-12" db="EMBL/GenBank/DDBJ databases">
        <title>Snethiella sp. nov. sp. isolated from sea sand.</title>
        <authorList>
            <person name="Kim J."/>
            <person name="Jeong S.E."/>
            <person name="Jung H.S."/>
            <person name="Jeon C.O."/>
        </authorList>
    </citation>
    <scope>NUCLEOTIDE SEQUENCE [LARGE SCALE GENOMIC DNA]</scope>
    <source>
        <strain evidence="3 4">DP05</strain>
    </source>
</reference>
<evidence type="ECO:0000313" key="4">
    <source>
        <dbReference type="Proteomes" id="UP000476030"/>
    </source>
</evidence>
<keyword evidence="4" id="KW-1185">Reference proteome</keyword>